<evidence type="ECO:0000313" key="2">
    <source>
        <dbReference type="Proteomes" id="UP000059680"/>
    </source>
</evidence>
<keyword evidence="2" id="KW-1185">Reference proteome</keyword>
<dbReference type="Proteomes" id="UP000059680">
    <property type="component" value="Chromosome 10"/>
</dbReference>
<evidence type="ECO:0000313" key="1">
    <source>
        <dbReference type="EMBL" id="BAT09771.1"/>
    </source>
</evidence>
<accession>A0A0P0XS63</accession>
<protein>
    <submittedName>
        <fullName evidence="1">Os10g0131750 protein</fullName>
    </submittedName>
</protein>
<name>A0A0P0XS63_ORYSJ</name>
<reference evidence="1 2" key="2">
    <citation type="journal article" date="2013" name="Plant Cell Physiol.">
        <title>Rice Annotation Project Database (RAP-DB): an integrative and interactive database for rice genomics.</title>
        <authorList>
            <person name="Sakai H."/>
            <person name="Lee S.S."/>
            <person name="Tanaka T."/>
            <person name="Numa H."/>
            <person name="Kim J."/>
            <person name="Kawahara Y."/>
            <person name="Wakimoto H."/>
            <person name="Yang C.C."/>
            <person name="Iwamoto M."/>
            <person name="Abe T."/>
            <person name="Yamada Y."/>
            <person name="Muto A."/>
            <person name="Inokuchi H."/>
            <person name="Ikemura T."/>
            <person name="Matsumoto T."/>
            <person name="Sasaki T."/>
            <person name="Itoh T."/>
        </authorList>
    </citation>
    <scope>NUCLEOTIDE SEQUENCE [LARGE SCALE GENOMIC DNA]</scope>
    <source>
        <strain evidence="2">cv. Nipponbare</strain>
    </source>
</reference>
<dbReference type="PaxDb" id="39947-A0A0P0XS63"/>
<dbReference type="Gramene" id="Os10t0131750-00">
    <property type="protein sequence ID" value="Os10t0131750-00"/>
    <property type="gene ID" value="Os10g0131750"/>
</dbReference>
<reference evidence="2" key="1">
    <citation type="journal article" date="2005" name="Nature">
        <title>The map-based sequence of the rice genome.</title>
        <authorList>
            <consortium name="International rice genome sequencing project (IRGSP)"/>
            <person name="Matsumoto T."/>
            <person name="Wu J."/>
            <person name="Kanamori H."/>
            <person name="Katayose Y."/>
            <person name="Fujisawa M."/>
            <person name="Namiki N."/>
            <person name="Mizuno H."/>
            <person name="Yamamoto K."/>
            <person name="Antonio B.A."/>
            <person name="Baba T."/>
            <person name="Sakata K."/>
            <person name="Nagamura Y."/>
            <person name="Aoki H."/>
            <person name="Arikawa K."/>
            <person name="Arita K."/>
            <person name="Bito T."/>
            <person name="Chiden Y."/>
            <person name="Fujitsuka N."/>
            <person name="Fukunaka R."/>
            <person name="Hamada M."/>
            <person name="Harada C."/>
            <person name="Hayashi A."/>
            <person name="Hijishita S."/>
            <person name="Honda M."/>
            <person name="Hosokawa S."/>
            <person name="Ichikawa Y."/>
            <person name="Idonuma A."/>
            <person name="Iijima M."/>
            <person name="Ikeda M."/>
            <person name="Ikeno M."/>
            <person name="Ito K."/>
            <person name="Ito S."/>
            <person name="Ito T."/>
            <person name="Ito Y."/>
            <person name="Ito Y."/>
            <person name="Iwabuchi A."/>
            <person name="Kamiya K."/>
            <person name="Karasawa W."/>
            <person name="Kurita K."/>
            <person name="Katagiri S."/>
            <person name="Kikuta A."/>
            <person name="Kobayashi H."/>
            <person name="Kobayashi N."/>
            <person name="Machita K."/>
            <person name="Maehara T."/>
            <person name="Masukawa M."/>
            <person name="Mizubayashi T."/>
            <person name="Mukai Y."/>
            <person name="Nagasaki H."/>
            <person name="Nagata Y."/>
            <person name="Naito S."/>
            <person name="Nakashima M."/>
            <person name="Nakama Y."/>
            <person name="Nakamichi Y."/>
            <person name="Nakamura M."/>
            <person name="Meguro A."/>
            <person name="Negishi M."/>
            <person name="Ohta I."/>
            <person name="Ohta T."/>
            <person name="Okamoto M."/>
            <person name="Ono N."/>
            <person name="Saji S."/>
            <person name="Sakaguchi M."/>
            <person name="Sakai K."/>
            <person name="Shibata M."/>
            <person name="Shimokawa T."/>
            <person name="Song J."/>
            <person name="Takazaki Y."/>
            <person name="Terasawa K."/>
            <person name="Tsugane M."/>
            <person name="Tsuji K."/>
            <person name="Ueda S."/>
            <person name="Waki K."/>
            <person name="Yamagata H."/>
            <person name="Yamamoto M."/>
            <person name="Yamamoto S."/>
            <person name="Yamane H."/>
            <person name="Yoshiki S."/>
            <person name="Yoshihara R."/>
            <person name="Yukawa K."/>
            <person name="Zhong H."/>
            <person name="Yano M."/>
            <person name="Yuan Q."/>
            <person name="Ouyang S."/>
            <person name="Liu J."/>
            <person name="Jones K.M."/>
            <person name="Gansberger K."/>
            <person name="Moffat K."/>
            <person name="Hill J."/>
            <person name="Bera J."/>
            <person name="Fadrosh D."/>
            <person name="Jin S."/>
            <person name="Johri S."/>
            <person name="Kim M."/>
            <person name="Overton L."/>
            <person name="Reardon M."/>
            <person name="Tsitrin T."/>
            <person name="Vuong H."/>
            <person name="Weaver B."/>
            <person name="Ciecko A."/>
            <person name="Tallon L."/>
            <person name="Jackson J."/>
            <person name="Pai G."/>
            <person name="Aken S.V."/>
            <person name="Utterback T."/>
            <person name="Reidmuller S."/>
            <person name="Feldblyum T."/>
            <person name="Hsiao J."/>
            <person name="Zismann V."/>
            <person name="Iobst S."/>
            <person name="de Vazeille A.R."/>
            <person name="Buell C.R."/>
            <person name="Ying K."/>
            <person name="Li Y."/>
            <person name="Lu T."/>
            <person name="Huang Y."/>
            <person name="Zhao Q."/>
            <person name="Feng Q."/>
            <person name="Zhang L."/>
            <person name="Zhu J."/>
            <person name="Weng Q."/>
            <person name="Mu J."/>
            <person name="Lu Y."/>
            <person name="Fan D."/>
            <person name="Liu Y."/>
            <person name="Guan J."/>
            <person name="Zhang Y."/>
            <person name="Yu S."/>
            <person name="Liu X."/>
            <person name="Zhang Y."/>
            <person name="Hong G."/>
            <person name="Han B."/>
            <person name="Choisne N."/>
            <person name="Demange N."/>
            <person name="Orjeda G."/>
            <person name="Samain S."/>
            <person name="Cattolico L."/>
            <person name="Pelletier E."/>
            <person name="Couloux A."/>
            <person name="Segurens B."/>
            <person name="Wincker P."/>
            <person name="D'Hont A."/>
            <person name="Scarpelli C."/>
            <person name="Weissenbach J."/>
            <person name="Salanoubat M."/>
            <person name="Quetier F."/>
            <person name="Yu Y."/>
            <person name="Kim H.R."/>
            <person name="Rambo T."/>
            <person name="Currie J."/>
            <person name="Collura K."/>
            <person name="Luo M."/>
            <person name="Yang T."/>
            <person name="Ammiraju J.S.S."/>
            <person name="Engler F."/>
            <person name="Soderlund C."/>
            <person name="Wing R.A."/>
            <person name="Palmer L.E."/>
            <person name="de la Bastide M."/>
            <person name="Spiegel L."/>
            <person name="Nascimento L."/>
            <person name="Zutavern T."/>
            <person name="O'Shaughnessy A."/>
            <person name="Dike S."/>
            <person name="Dedhia N."/>
            <person name="Preston R."/>
            <person name="Balija V."/>
            <person name="McCombie W.R."/>
            <person name="Chow T."/>
            <person name="Chen H."/>
            <person name="Chung M."/>
            <person name="Chen C."/>
            <person name="Shaw J."/>
            <person name="Wu H."/>
            <person name="Hsiao K."/>
            <person name="Chao Y."/>
            <person name="Chu M."/>
            <person name="Cheng C."/>
            <person name="Hour A."/>
            <person name="Lee P."/>
            <person name="Lin S."/>
            <person name="Lin Y."/>
            <person name="Liou J."/>
            <person name="Liu S."/>
            <person name="Hsing Y."/>
            <person name="Raghuvanshi S."/>
            <person name="Mohanty A."/>
            <person name="Bharti A.K."/>
            <person name="Gaur A."/>
            <person name="Gupta V."/>
            <person name="Kumar D."/>
            <person name="Ravi V."/>
            <person name="Vij S."/>
            <person name="Kapur A."/>
            <person name="Khurana P."/>
            <person name="Khurana P."/>
            <person name="Khurana J.P."/>
            <person name="Tyagi A.K."/>
            <person name="Gaikwad K."/>
            <person name="Singh A."/>
            <person name="Dalal V."/>
            <person name="Srivastava S."/>
            <person name="Dixit A."/>
            <person name="Pal A.K."/>
            <person name="Ghazi I.A."/>
            <person name="Yadav M."/>
            <person name="Pandit A."/>
            <person name="Bhargava A."/>
            <person name="Sureshbabu K."/>
            <person name="Batra K."/>
            <person name="Sharma T.R."/>
            <person name="Mohapatra T."/>
            <person name="Singh N.K."/>
            <person name="Messing J."/>
            <person name="Nelson A.B."/>
            <person name="Fuks G."/>
            <person name="Kavchok S."/>
            <person name="Keizer G."/>
            <person name="Linton E."/>
            <person name="Llaca V."/>
            <person name="Song R."/>
            <person name="Tanyolac B."/>
            <person name="Young S."/>
            <person name="Ho-Il K."/>
            <person name="Hahn J.H."/>
            <person name="Sangsakoo G."/>
            <person name="Vanavichit A."/>
            <person name="de Mattos Luiz.A.T."/>
            <person name="Zimmer P.D."/>
            <person name="Malone G."/>
            <person name="Dellagostin O."/>
            <person name="de Oliveira A.C."/>
            <person name="Bevan M."/>
            <person name="Bancroft I."/>
            <person name="Minx P."/>
            <person name="Cordum H."/>
            <person name="Wilson R."/>
            <person name="Cheng Z."/>
            <person name="Jin W."/>
            <person name="Jiang J."/>
            <person name="Leong S.A."/>
            <person name="Iwama H."/>
            <person name="Gojobori T."/>
            <person name="Itoh T."/>
            <person name="Niimura Y."/>
            <person name="Fujii Y."/>
            <person name="Habara T."/>
            <person name="Sakai H."/>
            <person name="Sato Y."/>
            <person name="Wilson G."/>
            <person name="Kumar K."/>
            <person name="McCouch S."/>
            <person name="Juretic N."/>
            <person name="Hoen D."/>
            <person name="Wright S."/>
            <person name="Bruskiewich R."/>
            <person name="Bureau T."/>
            <person name="Miyao A."/>
            <person name="Hirochika H."/>
            <person name="Nishikawa T."/>
            <person name="Kadowaki K."/>
            <person name="Sugiura M."/>
            <person name="Burr B."/>
            <person name="Sasaki T."/>
        </authorList>
    </citation>
    <scope>NUCLEOTIDE SEQUENCE [LARGE SCALE GENOMIC DNA]</scope>
    <source>
        <strain evidence="2">cv. Nipponbare</strain>
    </source>
</reference>
<gene>
    <name evidence="1" type="ordered locus">Os10g0131750</name>
    <name evidence="1" type="ORF">OSNPB_100131750</name>
</gene>
<dbReference type="EMBL" id="AP014966">
    <property type="protein sequence ID" value="BAT09771.1"/>
    <property type="molecule type" value="Genomic_DNA"/>
</dbReference>
<proteinExistence type="predicted"/>
<dbReference type="AlphaFoldDB" id="A0A0P0XS63"/>
<organism evidence="1 2">
    <name type="scientific">Oryza sativa subsp. japonica</name>
    <name type="common">Rice</name>
    <dbReference type="NCBI Taxonomy" id="39947"/>
    <lineage>
        <taxon>Eukaryota</taxon>
        <taxon>Viridiplantae</taxon>
        <taxon>Streptophyta</taxon>
        <taxon>Embryophyta</taxon>
        <taxon>Tracheophyta</taxon>
        <taxon>Spermatophyta</taxon>
        <taxon>Magnoliopsida</taxon>
        <taxon>Liliopsida</taxon>
        <taxon>Poales</taxon>
        <taxon>Poaceae</taxon>
        <taxon>BOP clade</taxon>
        <taxon>Oryzoideae</taxon>
        <taxon>Oryzeae</taxon>
        <taxon>Oryzinae</taxon>
        <taxon>Oryza</taxon>
        <taxon>Oryza sativa</taxon>
    </lineage>
</organism>
<reference evidence="1 2" key="3">
    <citation type="journal article" date="2013" name="Rice">
        <title>Improvement of the Oryza sativa Nipponbare reference genome using next generation sequence and optical map data.</title>
        <authorList>
            <person name="Kawahara Y."/>
            <person name="de la Bastide M."/>
            <person name="Hamilton J.P."/>
            <person name="Kanamori H."/>
            <person name="McCombie W.R."/>
            <person name="Ouyang S."/>
            <person name="Schwartz D.C."/>
            <person name="Tanaka T."/>
            <person name="Wu J."/>
            <person name="Zhou S."/>
            <person name="Childs K.L."/>
            <person name="Davidson R.M."/>
            <person name="Lin H."/>
            <person name="Quesada-Ocampo L."/>
            <person name="Vaillancourt B."/>
            <person name="Sakai H."/>
            <person name="Lee S.S."/>
            <person name="Kim J."/>
            <person name="Numa H."/>
            <person name="Itoh T."/>
            <person name="Buell C.R."/>
            <person name="Matsumoto T."/>
        </authorList>
    </citation>
    <scope>NUCLEOTIDE SEQUENCE [LARGE SCALE GENOMIC DNA]</scope>
    <source>
        <strain evidence="2">cv. Nipponbare</strain>
    </source>
</reference>
<sequence length="71" mass="8155">MANNVKFCSVVVPTTSSPACGTCHRFGCPCKRFTFYHVSEHFTAMFRRKAMPIVHWYIEAWTITAPKQRAT</sequence>
<dbReference type="InParanoid" id="A0A0P0XS63"/>